<dbReference type="Proteomes" id="UP000238479">
    <property type="component" value="Chromosome 4"/>
</dbReference>
<reference evidence="1 2" key="1">
    <citation type="journal article" date="2018" name="Nat. Genet.">
        <title>The Rosa genome provides new insights in the design of modern roses.</title>
        <authorList>
            <person name="Bendahmane M."/>
        </authorList>
    </citation>
    <scope>NUCLEOTIDE SEQUENCE [LARGE SCALE GENOMIC DNA]</scope>
    <source>
        <strain evidence="2">cv. Old Blush</strain>
    </source>
</reference>
<dbReference type="EMBL" id="PDCK01000042">
    <property type="protein sequence ID" value="PRQ36314.1"/>
    <property type="molecule type" value="Genomic_DNA"/>
</dbReference>
<sequence length="85" mass="9089">MDISYCSPRRRRSCTAEACINGLDPVPHSCILSLASAIRSAAAVDWSCAGTKGRCNSSSGDRLGQLSLHRQAPEINFSVVTEAKH</sequence>
<evidence type="ECO:0000313" key="1">
    <source>
        <dbReference type="EMBL" id="PRQ36314.1"/>
    </source>
</evidence>
<protein>
    <submittedName>
        <fullName evidence="1">Uncharacterized protein</fullName>
    </submittedName>
</protein>
<accession>A0A2P6QQ49</accession>
<dbReference type="AlphaFoldDB" id="A0A2P6QQ49"/>
<organism evidence="1 2">
    <name type="scientific">Rosa chinensis</name>
    <name type="common">China rose</name>
    <dbReference type="NCBI Taxonomy" id="74649"/>
    <lineage>
        <taxon>Eukaryota</taxon>
        <taxon>Viridiplantae</taxon>
        <taxon>Streptophyta</taxon>
        <taxon>Embryophyta</taxon>
        <taxon>Tracheophyta</taxon>
        <taxon>Spermatophyta</taxon>
        <taxon>Magnoliopsida</taxon>
        <taxon>eudicotyledons</taxon>
        <taxon>Gunneridae</taxon>
        <taxon>Pentapetalae</taxon>
        <taxon>rosids</taxon>
        <taxon>fabids</taxon>
        <taxon>Rosales</taxon>
        <taxon>Rosaceae</taxon>
        <taxon>Rosoideae</taxon>
        <taxon>Rosoideae incertae sedis</taxon>
        <taxon>Rosa</taxon>
    </lineage>
</organism>
<proteinExistence type="predicted"/>
<gene>
    <name evidence="1" type="ORF">RchiOBHm_Chr4g0390071</name>
</gene>
<dbReference type="Gramene" id="PRQ36314">
    <property type="protein sequence ID" value="PRQ36314"/>
    <property type="gene ID" value="RchiOBHm_Chr4g0390071"/>
</dbReference>
<comment type="caution">
    <text evidence="1">The sequence shown here is derived from an EMBL/GenBank/DDBJ whole genome shotgun (WGS) entry which is preliminary data.</text>
</comment>
<keyword evidence="2" id="KW-1185">Reference proteome</keyword>
<name>A0A2P6QQ49_ROSCH</name>
<evidence type="ECO:0000313" key="2">
    <source>
        <dbReference type="Proteomes" id="UP000238479"/>
    </source>
</evidence>